<gene>
    <name evidence="1" type="ORF">GCM10009430_24420</name>
</gene>
<organism evidence="1 2">
    <name type="scientific">Aquimarina litoralis</name>
    <dbReference type="NCBI Taxonomy" id="584605"/>
    <lineage>
        <taxon>Bacteria</taxon>
        <taxon>Pseudomonadati</taxon>
        <taxon>Bacteroidota</taxon>
        <taxon>Flavobacteriia</taxon>
        <taxon>Flavobacteriales</taxon>
        <taxon>Flavobacteriaceae</taxon>
        <taxon>Aquimarina</taxon>
    </lineage>
</organism>
<reference evidence="2" key="1">
    <citation type="journal article" date="2019" name="Int. J. Syst. Evol. Microbiol.">
        <title>The Global Catalogue of Microorganisms (GCM) 10K type strain sequencing project: providing services to taxonomists for standard genome sequencing and annotation.</title>
        <authorList>
            <consortium name="The Broad Institute Genomics Platform"/>
            <consortium name="The Broad Institute Genome Sequencing Center for Infectious Disease"/>
            <person name="Wu L."/>
            <person name="Ma J."/>
        </authorList>
    </citation>
    <scope>NUCLEOTIDE SEQUENCE [LARGE SCALE GENOMIC DNA]</scope>
    <source>
        <strain evidence="2">JCM 15974</strain>
    </source>
</reference>
<name>A0ABP3U0Z1_9FLAO</name>
<dbReference type="EMBL" id="BAAAGE010000002">
    <property type="protein sequence ID" value="GAA0722226.1"/>
    <property type="molecule type" value="Genomic_DNA"/>
</dbReference>
<keyword evidence="2" id="KW-1185">Reference proteome</keyword>
<accession>A0ABP3U0Z1</accession>
<evidence type="ECO:0000313" key="2">
    <source>
        <dbReference type="Proteomes" id="UP001501758"/>
    </source>
</evidence>
<dbReference type="Proteomes" id="UP001501758">
    <property type="component" value="Unassembled WGS sequence"/>
</dbReference>
<sequence>MIKRILLFLVILFHLHNIYSQSKDLTKVTFEIDKGDFKTALPFDEKFKVVFESSTEIEAIRIQYRVKNTVKNDINCLNNGGEELDEKKHYFQYQRANDCGYIVIPLKTVKSKVFSISDIGPLHPNTPYEFEFEIFTDGTLSEDDTKVLKEELLYEVKRLYLVKSLPGPNDIKTGITNVINKNTSELYEKDGNQTKIKNIIITDLPNIISNLQTNYADFGHVINNYDQNIRNVKNVFSISFTSDILSIVEKIDDKTIKYKELLTTPINGLLPNYGKVTLQDMLAFFKANCKRNNKYLFSILDGQSKYNGLIPEILPDNKRYHTESLQLLAATFSILLDLEDSNGKLFFAKRKNDLKNIISELSAPDDLTNLIMLSKKINYLRDQMQGESNTIPDIITNRYFKKDLITSYETTIDVESEAIPYINLDLGLLYATELNDFFALQIVNFHRKPVNRKSHFSDLKKWDKFWKQMSLQIGIAQKLGSDNDDYRGMLGDAGTPYFGAGFRINRYLRVGTGLLIYELENTNPIISEKITKGSPSFTISINSSLSGALGFIGDLLNIVK</sequence>
<dbReference type="RefSeq" id="WP_343912587.1">
    <property type="nucleotide sequence ID" value="NZ_BAAAGE010000002.1"/>
</dbReference>
<proteinExistence type="predicted"/>
<protein>
    <submittedName>
        <fullName evidence="1">Uncharacterized protein</fullName>
    </submittedName>
</protein>
<evidence type="ECO:0000313" key="1">
    <source>
        <dbReference type="EMBL" id="GAA0722226.1"/>
    </source>
</evidence>
<comment type="caution">
    <text evidence="1">The sequence shown here is derived from an EMBL/GenBank/DDBJ whole genome shotgun (WGS) entry which is preliminary data.</text>
</comment>